<accession>A0A9Q1J5R2</accession>
<evidence type="ECO:0000313" key="3">
    <source>
        <dbReference type="Proteomes" id="UP001152622"/>
    </source>
</evidence>
<name>A0A9Q1J5R2_SYNKA</name>
<gene>
    <name evidence="2" type="ORF">SKAU_G00105880</name>
</gene>
<proteinExistence type="predicted"/>
<comment type="caution">
    <text evidence="2">The sequence shown here is derived from an EMBL/GenBank/DDBJ whole genome shotgun (WGS) entry which is preliminary data.</text>
</comment>
<feature type="compositionally biased region" description="Basic and acidic residues" evidence="1">
    <location>
        <begin position="1"/>
        <end position="14"/>
    </location>
</feature>
<evidence type="ECO:0000313" key="2">
    <source>
        <dbReference type="EMBL" id="KAJ8370560.1"/>
    </source>
</evidence>
<reference evidence="2" key="1">
    <citation type="journal article" date="2023" name="Science">
        <title>Genome structures resolve the early diversification of teleost fishes.</title>
        <authorList>
            <person name="Parey E."/>
            <person name="Louis A."/>
            <person name="Montfort J."/>
            <person name="Bouchez O."/>
            <person name="Roques C."/>
            <person name="Iampietro C."/>
            <person name="Lluch J."/>
            <person name="Castinel A."/>
            <person name="Donnadieu C."/>
            <person name="Desvignes T."/>
            <person name="Floi Bucao C."/>
            <person name="Jouanno E."/>
            <person name="Wen M."/>
            <person name="Mejri S."/>
            <person name="Dirks R."/>
            <person name="Jansen H."/>
            <person name="Henkel C."/>
            <person name="Chen W.J."/>
            <person name="Zahm M."/>
            <person name="Cabau C."/>
            <person name="Klopp C."/>
            <person name="Thompson A.W."/>
            <person name="Robinson-Rechavi M."/>
            <person name="Braasch I."/>
            <person name="Lecointre G."/>
            <person name="Bobe J."/>
            <person name="Postlethwait J.H."/>
            <person name="Berthelot C."/>
            <person name="Roest Crollius H."/>
            <person name="Guiguen Y."/>
        </authorList>
    </citation>
    <scope>NUCLEOTIDE SEQUENCE</scope>
    <source>
        <strain evidence="2">WJC10195</strain>
    </source>
</reference>
<dbReference type="EMBL" id="JAINUF010000003">
    <property type="protein sequence ID" value="KAJ8370560.1"/>
    <property type="molecule type" value="Genomic_DNA"/>
</dbReference>
<dbReference type="AlphaFoldDB" id="A0A9Q1J5R2"/>
<evidence type="ECO:0000256" key="1">
    <source>
        <dbReference type="SAM" id="MobiDB-lite"/>
    </source>
</evidence>
<feature type="region of interest" description="Disordered" evidence="1">
    <location>
        <begin position="1"/>
        <end position="87"/>
    </location>
</feature>
<protein>
    <submittedName>
        <fullName evidence="2">Uncharacterized protein</fullName>
    </submittedName>
</protein>
<keyword evidence="3" id="KW-1185">Reference proteome</keyword>
<organism evidence="2 3">
    <name type="scientific">Synaphobranchus kaupii</name>
    <name type="common">Kaup's arrowtooth eel</name>
    <dbReference type="NCBI Taxonomy" id="118154"/>
    <lineage>
        <taxon>Eukaryota</taxon>
        <taxon>Metazoa</taxon>
        <taxon>Chordata</taxon>
        <taxon>Craniata</taxon>
        <taxon>Vertebrata</taxon>
        <taxon>Euteleostomi</taxon>
        <taxon>Actinopterygii</taxon>
        <taxon>Neopterygii</taxon>
        <taxon>Teleostei</taxon>
        <taxon>Anguilliformes</taxon>
        <taxon>Synaphobranchidae</taxon>
        <taxon>Synaphobranchus</taxon>
    </lineage>
</organism>
<sequence length="87" mass="9393">MLGHLTSDDTERNPRSGTLVDTRQTPKRPFLMAPSQRGTSEVRSNVAKLNAARLVPSCAGPQTRRHSPTDEPGESGAGGSANFYDRK</sequence>
<dbReference type="Proteomes" id="UP001152622">
    <property type="component" value="Chromosome 3"/>
</dbReference>